<dbReference type="InterPro" id="IPR040442">
    <property type="entry name" value="Pyrv_kinase-like_dom_sf"/>
</dbReference>
<dbReference type="Pfam" id="PF13714">
    <property type="entry name" value="PEP_mutase"/>
    <property type="match status" value="1"/>
</dbReference>
<evidence type="ECO:0000313" key="2">
    <source>
        <dbReference type="Proteomes" id="UP001212326"/>
    </source>
</evidence>
<gene>
    <name evidence="1" type="ORF">O1G22_03420</name>
</gene>
<proteinExistence type="predicted"/>
<name>A0ABY7P102_9ACTN</name>
<organism evidence="1 2">
    <name type="scientific">Streptomyces camelliae</name>
    <dbReference type="NCBI Taxonomy" id="3004093"/>
    <lineage>
        <taxon>Bacteria</taxon>
        <taxon>Bacillati</taxon>
        <taxon>Actinomycetota</taxon>
        <taxon>Actinomycetes</taxon>
        <taxon>Kitasatosporales</taxon>
        <taxon>Streptomycetaceae</taxon>
        <taxon>Streptomyces</taxon>
    </lineage>
</organism>
<dbReference type="Gene3D" id="3.20.20.60">
    <property type="entry name" value="Phosphoenolpyruvate-binding domains"/>
    <property type="match status" value="1"/>
</dbReference>
<dbReference type="Proteomes" id="UP001212326">
    <property type="component" value="Chromosome"/>
</dbReference>
<sequence>MAEAVRRISGVVDVLVRAGVEGGYGPGAETVAATVHAVIEAGAVGVGLEDSLGPGGPLHDVPAQAVRLRAARSAAEDAGLPGLWINARTDVSCSASALRRTV</sequence>
<dbReference type="SUPFAM" id="SSF51621">
    <property type="entry name" value="Phosphoenolpyruvate/pyruvate domain"/>
    <property type="match status" value="1"/>
</dbReference>
<dbReference type="EMBL" id="CP115300">
    <property type="protein sequence ID" value="WBO61953.1"/>
    <property type="molecule type" value="Genomic_DNA"/>
</dbReference>
<keyword evidence="1" id="KW-0456">Lyase</keyword>
<dbReference type="RefSeq" id="WP_270079905.1">
    <property type="nucleotide sequence ID" value="NZ_CP115300.1"/>
</dbReference>
<reference evidence="1 2" key="1">
    <citation type="submission" date="2022-12" db="EMBL/GenBank/DDBJ databases">
        <authorList>
            <person name="Mo P."/>
        </authorList>
    </citation>
    <scope>NUCLEOTIDE SEQUENCE [LARGE SCALE GENOMIC DNA]</scope>
    <source>
        <strain evidence="1 2">HUAS 2-6</strain>
    </source>
</reference>
<evidence type="ECO:0000313" key="1">
    <source>
        <dbReference type="EMBL" id="WBO61953.1"/>
    </source>
</evidence>
<accession>A0ABY7P102</accession>
<dbReference type="GO" id="GO:0016829">
    <property type="term" value="F:lyase activity"/>
    <property type="evidence" value="ECO:0007669"/>
    <property type="project" value="UniProtKB-KW"/>
</dbReference>
<keyword evidence="2" id="KW-1185">Reference proteome</keyword>
<protein>
    <submittedName>
        <fullName evidence="1">Isocitrate lyase/phosphoenolpyruvate mutase family protein</fullName>
    </submittedName>
</protein>
<dbReference type="InterPro" id="IPR015813">
    <property type="entry name" value="Pyrv/PenolPyrv_kinase-like_dom"/>
</dbReference>